<evidence type="ECO:0000313" key="7">
    <source>
        <dbReference type="Proteomes" id="UP001500466"/>
    </source>
</evidence>
<evidence type="ECO:0000259" key="5">
    <source>
        <dbReference type="PROSITE" id="PS51078"/>
    </source>
</evidence>
<dbReference type="InterPro" id="IPR014757">
    <property type="entry name" value="Tscrpt_reg_IclR_C"/>
</dbReference>
<accession>A0ABP9H288</accession>
<dbReference type="PROSITE" id="PS51077">
    <property type="entry name" value="HTH_ICLR"/>
    <property type="match status" value="1"/>
</dbReference>
<dbReference type="Pfam" id="PF01614">
    <property type="entry name" value="IclR_C"/>
    <property type="match status" value="1"/>
</dbReference>
<dbReference type="InterPro" id="IPR029016">
    <property type="entry name" value="GAF-like_dom_sf"/>
</dbReference>
<dbReference type="SMART" id="SM00346">
    <property type="entry name" value="HTH_ICLR"/>
    <property type="match status" value="1"/>
</dbReference>
<dbReference type="InterPro" id="IPR005471">
    <property type="entry name" value="Tscrpt_reg_IclR_N"/>
</dbReference>
<keyword evidence="3" id="KW-0804">Transcription</keyword>
<name>A0ABP9H288_9ACTN</name>
<dbReference type="InterPro" id="IPR036388">
    <property type="entry name" value="WH-like_DNA-bd_sf"/>
</dbReference>
<keyword evidence="7" id="KW-1185">Reference proteome</keyword>
<dbReference type="PANTHER" id="PTHR30136:SF24">
    <property type="entry name" value="HTH-TYPE TRANSCRIPTIONAL REPRESSOR ALLR"/>
    <property type="match status" value="1"/>
</dbReference>
<dbReference type="PANTHER" id="PTHR30136">
    <property type="entry name" value="HELIX-TURN-HELIX TRANSCRIPTIONAL REGULATOR, ICLR FAMILY"/>
    <property type="match status" value="1"/>
</dbReference>
<evidence type="ECO:0000256" key="3">
    <source>
        <dbReference type="ARBA" id="ARBA00023163"/>
    </source>
</evidence>
<keyword evidence="2" id="KW-0238">DNA-binding</keyword>
<dbReference type="SUPFAM" id="SSF46785">
    <property type="entry name" value="Winged helix' DNA-binding domain"/>
    <property type="match status" value="1"/>
</dbReference>
<feature type="domain" description="IclR-ED" evidence="5">
    <location>
        <begin position="103"/>
        <end position="281"/>
    </location>
</feature>
<evidence type="ECO:0000256" key="2">
    <source>
        <dbReference type="ARBA" id="ARBA00023125"/>
    </source>
</evidence>
<dbReference type="Pfam" id="PF09339">
    <property type="entry name" value="HTH_IclR"/>
    <property type="match status" value="1"/>
</dbReference>
<dbReference type="Gene3D" id="1.10.10.10">
    <property type="entry name" value="Winged helix-like DNA-binding domain superfamily/Winged helix DNA-binding domain"/>
    <property type="match status" value="1"/>
</dbReference>
<dbReference type="Gene3D" id="3.30.450.40">
    <property type="match status" value="1"/>
</dbReference>
<dbReference type="EMBL" id="BAABHS010000007">
    <property type="protein sequence ID" value="GAA4959200.1"/>
    <property type="molecule type" value="Genomic_DNA"/>
</dbReference>
<reference evidence="7" key="1">
    <citation type="journal article" date="2019" name="Int. J. Syst. Evol. Microbiol.">
        <title>The Global Catalogue of Microorganisms (GCM) 10K type strain sequencing project: providing services to taxonomists for standard genome sequencing and annotation.</title>
        <authorList>
            <consortium name="The Broad Institute Genomics Platform"/>
            <consortium name="The Broad Institute Genome Sequencing Center for Infectious Disease"/>
            <person name="Wu L."/>
            <person name="Ma J."/>
        </authorList>
    </citation>
    <scope>NUCLEOTIDE SEQUENCE [LARGE SCALE GENOMIC DNA]</scope>
    <source>
        <strain evidence="7">JCM 17986</strain>
    </source>
</reference>
<dbReference type="Proteomes" id="UP001500466">
    <property type="component" value="Unassembled WGS sequence"/>
</dbReference>
<dbReference type="InterPro" id="IPR036390">
    <property type="entry name" value="WH_DNA-bd_sf"/>
</dbReference>
<protein>
    <submittedName>
        <fullName evidence="6">IclR family transcriptional regulator</fullName>
    </submittedName>
</protein>
<feature type="domain" description="HTH iclR-type" evidence="4">
    <location>
        <begin position="41"/>
        <end position="102"/>
    </location>
</feature>
<keyword evidence="1" id="KW-0805">Transcription regulation</keyword>
<organism evidence="6 7">
    <name type="scientific">Yinghuangia aomiensis</name>
    <dbReference type="NCBI Taxonomy" id="676205"/>
    <lineage>
        <taxon>Bacteria</taxon>
        <taxon>Bacillati</taxon>
        <taxon>Actinomycetota</taxon>
        <taxon>Actinomycetes</taxon>
        <taxon>Kitasatosporales</taxon>
        <taxon>Streptomycetaceae</taxon>
        <taxon>Yinghuangia</taxon>
    </lineage>
</organism>
<sequence length="294" mass="30941">MVCFHPVDDEAAAWAIPGSGAVAMSRNRRDPVGGNTRDAGRTTLNRVFAVLEAFTVEAPSLSLTEVADGAGLPMATAHRIIAELVAWGALERLPDGRYHVGLRLWEVGSLAPRRRDLRTGALPFMQDLYEATHENVQLAVRDGAQALILESLSGPRSVGTVTEVGGRLPLHATGVGKVILAWSEPELTHSVVEEGLPRYTPHTITAAGRLVGGLARVRSEHVAYSLEEMTLGAVSVAAPVLGPGGTLRAALAIVVRSGTDLRRYTPAVRAAALGIARRLPVDGSAPTGAASARR</sequence>
<dbReference type="SUPFAM" id="SSF55781">
    <property type="entry name" value="GAF domain-like"/>
    <property type="match status" value="1"/>
</dbReference>
<dbReference type="PROSITE" id="PS51078">
    <property type="entry name" value="ICLR_ED"/>
    <property type="match status" value="1"/>
</dbReference>
<proteinExistence type="predicted"/>
<gene>
    <name evidence="6" type="ORF">GCM10023205_22580</name>
</gene>
<evidence type="ECO:0000313" key="6">
    <source>
        <dbReference type="EMBL" id="GAA4959200.1"/>
    </source>
</evidence>
<evidence type="ECO:0000259" key="4">
    <source>
        <dbReference type="PROSITE" id="PS51077"/>
    </source>
</evidence>
<evidence type="ECO:0000256" key="1">
    <source>
        <dbReference type="ARBA" id="ARBA00023015"/>
    </source>
</evidence>
<comment type="caution">
    <text evidence="6">The sequence shown here is derived from an EMBL/GenBank/DDBJ whole genome shotgun (WGS) entry which is preliminary data.</text>
</comment>
<dbReference type="InterPro" id="IPR050707">
    <property type="entry name" value="HTH_MetabolicPath_Reg"/>
</dbReference>